<organism evidence="1 2">
    <name type="scientific">Thalassobaculum fulvum</name>
    <dbReference type="NCBI Taxonomy" id="1633335"/>
    <lineage>
        <taxon>Bacteria</taxon>
        <taxon>Pseudomonadati</taxon>
        <taxon>Pseudomonadota</taxon>
        <taxon>Alphaproteobacteria</taxon>
        <taxon>Rhodospirillales</taxon>
        <taxon>Thalassobaculaceae</taxon>
        <taxon>Thalassobaculum</taxon>
    </lineage>
</organism>
<gene>
    <name evidence="1" type="ORF">GCM10017083_22530</name>
</gene>
<dbReference type="Proteomes" id="UP000630353">
    <property type="component" value="Unassembled WGS sequence"/>
</dbReference>
<keyword evidence="2" id="KW-1185">Reference proteome</keyword>
<evidence type="ECO:0000313" key="1">
    <source>
        <dbReference type="EMBL" id="GHD49792.1"/>
    </source>
</evidence>
<dbReference type="RefSeq" id="WP_189989409.1">
    <property type="nucleotide sequence ID" value="NZ_BMZS01000004.1"/>
</dbReference>
<name>A0A919CQR5_9PROT</name>
<comment type="caution">
    <text evidence="1">The sequence shown here is derived from an EMBL/GenBank/DDBJ whole genome shotgun (WGS) entry which is preliminary data.</text>
</comment>
<evidence type="ECO:0008006" key="3">
    <source>
        <dbReference type="Google" id="ProtNLM"/>
    </source>
</evidence>
<reference evidence="1" key="1">
    <citation type="journal article" date="2014" name="Int. J. Syst. Evol. Microbiol.">
        <title>Complete genome sequence of Corynebacterium casei LMG S-19264T (=DSM 44701T), isolated from a smear-ripened cheese.</title>
        <authorList>
            <consortium name="US DOE Joint Genome Institute (JGI-PGF)"/>
            <person name="Walter F."/>
            <person name="Albersmeier A."/>
            <person name="Kalinowski J."/>
            <person name="Ruckert C."/>
        </authorList>
    </citation>
    <scope>NUCLEOTIDE SEQUENCE</scope>
    <source>
        <strain evidence="1">KCTC 42651</strain>
    </source>
</reference>
<sequence>MDNLIRLQRDRKSLGHFFFTRGELGQLLSLYSSRVASGEWRDYALDHLDDMALFSIFRHTHERPLYSVAKVQPKGQRRPSYALYSGPKRLKTAQNLRDLLLAFDKLPRLVTG</sequence>
<reference evidence="1" key="2">
    <citation type="submission" date="2020-09" db="EMBL/GenBank/DDBJ databases">
        <authorList>
            <person name="Sun Q."/>
            <person name="Kim S."/>
        </authorList>
    </citation>
    <scope>NUCLEOTIDE SEQUENCE</scope>
    <source>
        <strain evidence="1">KCTC 42651</strain>
    </source>
</reference>
<dbReference type="AlphaFoldDB" id="A0A919CQR5"/>
<accession>A0A919CQR5</accession>
<proteinExistence type="predicted"/>
<protein>
    <recommendedName>
        <fullName evidence="3">DUF2794 domain-containing protein</fullName>
    </recommendedName>
</protein>
<evidence type="ECO:0000313" key="2">
    <source>
        <dbReference type="Proteomes" id="UP000630353"/>
    </source>
</evidence>
<dbReference type="InterPro" id="IPR021252">
    <property type="entry name" value="DUF2794"/>
</dbReference>
<dbReference type="Pfam" id="PF10984">
    <property type="entry name" value="DUF2794"/>
    <property type="match status" value="1"/>
</dbReference>
<dbReference type="EMBL" id="BMZS01000004">
    <property type="protein sequence ID" value="GHD49792.1"/>
    <property type="molecule type" value="Genomic_DNA"/>
</dbReference>